<evidence type="ECO:0000256" key="3">
    <source>
        <dbReference type="ARBA" id="ARBA00022487"/>
    </source>
</evidence>
<evidence type="ECO:0000256" key="2">
    <source>
        <dbReference type="ARBA" id="ARBA00013111"/>
    </source>
</evidence>
<evidence type="ECO:0000259" key="7">
    <source>
        <dbReference type="Pfam" id="PF12697"/>
    </source>
</evidence>
<dbReference type="EC" id="3.1.1.89" evidence="2"/>
<dbReference type="InterPro" id="IPR029058">
    <property type="entry name" value="AB_hydrolase_fold"/>
</dbReference>
<dbReference type="Pfam" id="PF12697">
    <property type="entry name" value="Abhydrolase_6"/>
    <property type="match status" value="1"/>
</dbReference>
<evidence type="ECO:0000313" key="9">
    <source>
        <dbReference type="Proteomes" id="UP000002630"/>
    </source>
</evidence>
<evidence type="ECO:0000256" key="6">
    <source>
        <dbReference type="SAM" id="MobiDB-lite"/>
    </source>
</evidence>
<organism evidence="8 9">
    <name type="scientific">Ectocarpus siliculosus</name>
    <name type="common">Brown alga</name>
    <name type="synonym">Conferva siliculosa</name>
    <dbReference type="NCBI Taxonomy" id="2880"/>
    <lineage>
        <taxon>Eukaryota</taxon>
        <taxon>Sar</taxon>
        <taxon>Stramenopiles</taxon>
        <taxon>Ochrophyta</taxon>
        <taxon>PX clade</taxon>
        <taxon>Phaeophyceae</taxon>
        <taxon>Ectocarpales</taxon>
        <taxon>Ectocarpaceae</taxon>
        <taxon>Ectocarpus</taxon>
    </lineage>
</organism>
<dbReference type="EMBL" id="FN648421">
    <property type="protein sequence ID" value="CBJ31244.1"/>
    <property type="molecule type" value="Genomic_DNA"/>
</dbReference>
<accession>D7FSV3</accession>
<dbReference type="eggNOG" id="KOG2564">
    <property type="taxonomic scope" value="Eukaryota"/>
</dbReference>
<gene>
    <name evidence="8" type="ORF">Esi_0240_0034</name>
</gene>
<proteinExistence type="inferred from homology"/>
<dbReference type="ESTHER" id="ectsi-d7fsv3">
    <property type="family name" value="PPase_methylesterase_euk"/>
</dbReference>
<dbReference type="Proteomes" id="UP000002630">
    <property type="component" value="Linkage Group LG33"/>
</dbReference>
<dbReference type="PANTHER" id="PTHR14189:SF0">
    <property type="entry name" value="PROTEIN PHOSPHATASE METHYLESTERASE 1"/>
    <property type="match status" value="1"/>
</dbReference>
<feature type="compositionally biased region" description="Low complexity" evidence="6">
    <location>
        <begin position="133"/>
        <end position="144"/>
    </location>
</feature>
<dbReference type="Gene3D" id="3.40.50.1820">
    <property type="entry name" value="alpha/beta hydrolase"/>
    <property type="match status" value="1"/>
</dbReference>
<reference evidence="8 9" key="1">
    <citation type="journal article" date="2010" name="Nature">
        <title>The Ectocarpus genome and the independent evolution of multicellularity in brown algae.</title>
        <authorList>
            <person name="Cock J.M."/>
            <person name="Sterck L."/>
            <person name="Rouze P."/>
            <person name="Scornet D."/>
            <person name="Allen A.E."/>
            <person name="Amoutzias G."/>
            <person name="Anthouard V."/>
            <person name="Artiguenave F."/>
            <person name="Aury J.M."/>
            <person name="Badger J.H."/>
            <person name="Beszteri B."/>
            <person name="Billiau K."/>
            <person name="Bonnet E."/>
            <person name="Bothwell J.H."/>
            <person name="Bowler C."/>
            <person name="Boyen C."/>
            <person name="Brownlee C."/>
            <person name="Carrano C.J."/>
            <person name="Charrier B."/>
            <person name="Cho G.Y."/>
            <person name="Coelho S.M."/>
            <person name="Collen J."/>
            <person name="Corre E."/>
            <person name="Da Silva C."/>
            <person name="Delage L."/>
            <person name="Delaroque N."/>
            <person name="Dittami S.M."/>
            <person name="Doulbeau S."/>
            <person name="Elias M."/>
            <person name="Farnham G."/>
            <person name="Gachon C.M."/>
            <person name="Gschloessl B."/>
            <person name="Heesch S."/>
            <person name="Jabbari K."/>
            <person name="Jubin C."/>
            <person name="Kawai H."/>
            <person name="Kimura K."/>
            <person name="Kloareg B."/>
            <person name="Kupper F.C."/>
            <person name="Lang D."/>
            <person name="Le Bail A."/>
            <person name="Leblanc C."/>
            <person name="Lerouge P."/>
            <person name="Lohr M."/>
            <person name="Lopez P.J."/>
            <person name="Martens C."/>
            <person name="Maumus F."/>
            <person name="Michel G."/>
            <person name="Miranda-Saavedra D."/>
            <person name="Morales J."/>
            <person name="Moreau H."/>
            <person name="Motomura T."/>
            <person name="Nagasato C."/>
            <person name="Napoli C.A."/>
            <person name="Nelson D.R."/>
            <person name="Nyvall-Collen P."/>
            <person name="Peters A.F."/>
            <person name="Pommier C."/>
            <person name="Potin P."/>
            <person name="Poulain J."/>
            <person name="Quesneville H."/>
            <person name="Read B."/>
            <person name="Rensing S.A."/>
            <person name="Ritter A."/>
            <person name="Rousvoal S."/>
            <person name="Samanta M."/>
            <person name="Samson G."/>
            <person name="Schroeder D.C."/>
            <person name="Segurens B."/>
            <person name="Strittmatter M."/>
            <person name="Tonon T."/>
            <person name="Tregear J.W."/>
            <person name="Valentin K."/>
            <person name="von Dassow P."/>
            <person name="Yamagishi T."/>
            <person name="Van de Peer Y."/>
            <person name="Wincker P."/>
        </authorList>
    </citation>
    <scope>NUCLEOTIDE SEQUENCE [LARGE SCALE GENOMIC DNA]</scope>
    <source>
        <strain evidence="9">Ec32 / CCAP1310/4</strain>
    </source>
</reference>
<dbReference type="SUPFAM" id="SSF53474">
    <property type="entry name" value="alpha/beta-Hydrolases"/>
    <property type="match status" value="1"/>
</dbReference>
<evidence type="ECO:0000313" key="8">
    <source>
        <dbReference type="EMBL" id="CBJ31244.1"/>
    </source>
</evidence>
<feature type="domain" description="AB hydrolase-1" evidence="7">
    <location>
        <begin position="88"/>
        <end position="327"/>
    </location>
</feature>
<name>D7FSV3_ECTSI</name>
<evidence type="ECO:0000256" key="1">
    <source>
        <dbReference type="ARBA" id="ARBA00008645"/>
    </source>
</evidence>
<sequence>MGPPQGDGHEGPGSSDRRVQLPPPPPASWPAAGSGKQLGGAASAIAAHVPSWSGFDEDFEVHLPGREHTTFFVRVSGRELAATNGVAVVLHGGGFTGMSWAPAAGVMKRHCCVVAPDLRGHGLTSSADEEAHSGSASGSSSTSSPTIRLLLVGHSLGGSIAVRVAGAAGELRRRCGGAAEITGVVAVDVVEGTALSALDDMPEILRKIPRSFPSMEDAVRWHVKTGAVRNSSSAHAVVPSRLKNDPARDGRVVWRTDLRATERHWRDWFEGMSKAFLELPVPKLLIVAGMDRLDTELTAAHMQGRYQLKLVYGSGHSIQEDQPEEAAKSIINFALRNSVFRRGTSGATHGGKPPAGEEEELLRLKLARAREQANRTRR</sequence>
<comment type="similarity">
    <text evidence="1">Belongs to the AB hydrolase superfamily.</text>
</comment>
<dbReference type="OMA" id="GHSMHED"/>
<dbReference type="AlphaFoldDB" id="D7FSV3"/>
<evidence type="ECO:0000256" key="5">
    <source>
        <dbReference type="ARBA" id="ARBA00049203"/>
    </source>
</evidence>
<keyword evidence="9" id="KW-1185">Reference proteome</keyword>
<keyword evidence="3" id="KW-0719">Serine esterase</keyword>
<dbReference type="PANTHER" id="PTHR14189">
    <property type="entry name" value="PROTEIN PHOSPHATASE METHYLESTERASE-1 RELATED"/>
    <property type="match status" value="1"/>
</dbReference>
<dbReference type="EMBL" id="FN649758">
    <property type="protein sequence ID" value="CBJ31244.1"/>
    <property type="molecule type" value="Genomic_DNA"/>
</dbReference>
<dbReference type="InParanoid" id="D7FSV3"/>
<keyword evidence="4" id="KW-0378">Hydrolase</keyword>
<comment type="catalytic activity">
    <reaction evidence="5">
        <text>[phosphatase 2A protein]-C-terminal L-leucine methyl ester + H2O = [phosphatase 2A protein]-C-terminal L-leucine + methanol + H(+)</text>
        <dbReference type="Rhea" id="RHEA:48548"/>
        <dbReference type="Rhea" id="RHEA-COMP:12134"/>
        <dbReference type="Rhea" id="RHEA-COMP:12135"/>
        <dbReference type="ChEBI" id="CHEBI:15377"/>
        <dbReference type="ChEBI" id="CHEBI:15378"/>
        <dbReference type="ChEBI" id="CHEBI:17790"/>
        <dbReference type="ChEBI" id="CHEBI:90516"/>
        <dbReference type="ChEBI" id="CHEBI:90517"/>
        <dbReference type="EC" id="3.1.1.89"/>
    </reaction>
</comment>
<protein>
    <recommendedName>
        <fullName evidence="2">protein phosphatase methylesterase-1</fullName>
        <ecNumber evidence="2">3.1.1.89</ecNumber>
    </recommendedName>
</protein>
<dbReference type="OrthoDB" id="194865at2759"/>
<dbReference type="GO" id="GO:0051723">
    <property type="term" value="F:protein methylesterase activity"/>
    <property type="evidence" value="ECO:0007669"/>
    <property type="project" value="UniProtKB-EC"/>
</dbReference>
<feature type="compositionally biased region" description="Basic and acidic residues" evidence="6">
    <location>
        <begin position="7"/>
        <end position="19"/>
    </location>
</feature>
<feature type="region of interest" description="Disordered" evidence="6">
    <location>
        <begin position="1"/>
        <end position="38"/>
    </location>
</feature>
<evidence type="ECO:0000256" key="4">
    <source>
        <dbReference type="ARBA" id="ARBA00022801"/>
    </source>
</evidence>
<dbReference type="STRING" id="2880.D7FSV3"/>
<dbReference type="InterPro" id="IPR000073">
    <property type="entry name" value="AB_hydrolase_1"/>
</dbReference>
<dbReference type="InterPro" id="IPR016812">
    <property type="entry name" value="PPase_methylesterase_euk"/>
</dbReference>
<feature type="region of interest" description="Disordered" evidence="6">
    <location>
        <begin position="124"/>
        <end position="144"/>
    </location>
</feature>